<comment type="caution">
    <text evidence="2">The sequence shown here is derived from an EMBL/GenBank/DDBJ whole genome shotgun (WGS) entry which is preliminary data.</text>
</comment>
<sequence>MQLPFSLAYLIFTPKHVRLPGETVQPMSRAKATSTPSRWSARLTTKSLRTFRSMGRLRASASTPPEHFEQGPDSDLH</sequence>
<feature type="compositionally biased region" description="Basic and acidic residues" evidence="1">
    <location>
        <begin position="66"/>
        <end position="77"/>
    </location>
</feature>
<evidence type="ECO:0000313" key="3">
    <source>
        <dbReference type="Proteomes" id="UP001218218"/>
    </source>
</evidence>
<gene>
    <name evidence="2" type="ORF">DFH08DRAFT_298189</name>
</gene>
<dbReference type="Proteomes" id="UP001218218">
    <property type="component" value="Unassembled WGS sequence"/>
</dbReference>
<proteinExistence type="predicted"/>
<dbReference type="EMBL" id="JARIHO010000033">
    <property type="protein sequence ID" value="KAJ7334085.1"/>
    <property type="molecule type" value="Genomic_DNA"/>
</dbReference>
<name>A0AAD6ZQG8_9AGAR</name>
<accession>A0AAD6ZQG8</accession>
<feature type="region of interest" description="Disordered" evidence="1">
    <location>
        <begin position="55"/>
        <end position="77"/>
    </location>
</feature>
<dbReference type="AlphaFoldDB" id="A0AAD6ZQG8"/>
<organism evidence="2 3">
    <name type="scientific">Mycena albidolilacea</name>
    <dbReference type="NCBI Taxonomy" id="1033008"/>
    <lineage>
        <taxon>Eukaryota</taxon>
        <taxon>Fungi</taxon>
        <taxon>Dikarya</taxon>
        <taxon>Basidiomycota</taxon>
        <taxon>Agaricomycotina</taxon>
        <taxon>Agaricomycetes</taxon>
        <taxon>Agaricomycetidae</taxon>
        <taxon>Agaricales</taxon>
        <taxon>Marasmiineae</taxon>
        <taxon>Mycenaceae</taxon>
        <taxon>Mycena</taxon>
    </lineage>
</organism>
<protein>
    <submittedName>
        <fullName evidence="2">Uncharacterized protein</fullName>
    </submittedName>
</protein>
<keyword evidence="3" id="KW-1185">Reference proteome</keyword>
<evidence type="ECO:0000313" key="2">
    <source>
        <dbReference type="EMBL" id="KAJ7334085.1"/>
    </source>
</evidence>
<evidence type="ECO:0000256" key="1">
    <source>
        <dbReference type="SAM" id="MobiDB-lite"/>
    </source>
</evidence>
<reference evidence="2" key="1">
    <citation type="submission" date="2023-03" db="EMBL/GenBank/DDBJ databases">
        <title>Massive genome expansion in bonnet fungi (Mycena s.s.) driven by repeated elements and novel gene families across ecological guilds.</title>
        <authorList>
            <consortium name="Lawrence Berkeley National Laboratory"/>
            <person name="Harder C.B."/>
            <person name="Miyauchi S."/>
            <person name="Viragh M."/>
            <person name="Kuo A."/>
            <person name="Thoen E."/>
            <person name="Andreopoulos B."/>
            <person name="Lu D."/>
            <person name="Skrede I."/>
            <person name="Drula E."/>
            <person name="Henrissat B."/>
            <person name="Morin E."/>
            <person name="Kohler A."/>
            <person name="Barry K."/>
            <person name="LaButti K."/>
            <person name="Morin E."/>
            <person name="Salamov A."/>
            <person name="Lipzen A."/>
            <person name="Mereny Z."/>
            <person name="Hegedus B."/>
            <person name="Baldrian P."/>
            <person name="Stursova M."/>
            <person name="Weitz H."/>
            <person name="Taylor A."/>
            <person name="Grigoriev I.V."/>
            <person name="Nagy L.G."/>
            <person name="Martin F."/>
            <person name="Kauserud H."/>
        </authorList>
    </citation>
    <scope>NUCLEOTIDE SEQUENCE</scope>
    <source>
        <strain evidence="2">CBHHK002</strain>
    </source>
</reference>